<gene>
    <name evidence="1" type="ORF">BMJ33_25025</name>
    <name evidence="2" type="ORF">EMEDMD4_130028</name>
</gene>
<dbReference type="AlphaFoldDB" id="A0A508WT57"/>
<dbReference type="EMBL" id="NBUC01000126">
    <property type="protein sequence ID" value="PLT97815.1"/>
    <property type="molecule type" value="Genomic_DNA"/>
</dbReference>
<dbReference type="EMBL" id="CABFNB010000035">
    <property type="protein sequence ID" value="VTZ59977.1"/>
    <property type="molecule type" value="Genomic_DNA"/>
</dbReference>
<accession>A0A508WT57</accession>
<evidence type="ECO:0000313" key="3">
    <source>
        <dbReference type="Proteomes" id="UP001190825"/>
    </source>
</evidence>
<dbReference type="Proteomes" id="UP001190825">
    <property type="component" value="Unassembled WGS sequence"/>
</dbReference>
<name>A0A508WT57_9HYPH</name>
<sequence>MFIGPAAFATGSVLYLDRGASLSTAVRKGGTGMFRWPNRVGWGIMRQPDLAEPFCWAHVEIELFGGVGGAGC</sequence>
<reference evidence="2" key="3">
    <citation type="submission" date="2019-06" db="EMBL/GenBank/DDBJ databases">
        <authorList>
            <person name="Le Quere A."/>
            <person name="Colella S."/>
        </authorList>
    </citation>
    <scope>NUCLEOTIDE SEQUENCE</scope>
    <source>
        <strain evidence="2">EmedicaeMD41</strain>
    </source>
</reference>
<reference evidence="1" key="1">
    <citation type="submission" date="2017-04" db="EMBL/GenBank/DDBJ databases">
        <authorList>
            <person name="Porter S."/>
            <person name="Friesen M.L."/>
            <person name="Faber-Hammond J."/>
        </authorList>
    </citation>
    <scope>NUCLEOTIDE SEQUENCE</scope>
    <source>
        <strain evidence="1">Str16</strain>
    </source>
</reference>
<evidence type="ECO:0000313" key="1">
    <source>
        <dbReference type="EMBL" id="PLT97815.1"/>
    </source>
</evidence>
<keyword evidence="3" id="KW-1185">Reference proteome</keyword>
<dbReference type="Proteomes" id="UP000507954">
    <property type="component" value="Unassembled WGS sequence"/>
</dbReference>
<evidence type="ECO:0000313" key="2">
    <source>
        <dbReference type="EMBL" id="VTZ59977.1"/>
    </source>
</evidence>
<reference evidence="1 3" key="2">
    <citation type="journal article" date="2018" name="FEMS Microbiol. Ecol.">
        <title>Co-invading symbiotic mutualists of Medicago polymorpha retain high ancestral diversity and contain diverse accessory genomes.</title>
        <authorList>
            <person name="Porter S.S."/>
            <person name="Faber-Hammond J.J."/>
            <person name="Friesen M.L."/>
        </authorList>
    </citation>
    <scope>NUCLEOTIDE SEQUENCE [LARGE SCALE GENOMIC DNA]</scope>
    <source>
        <strain evidence="1 3">Str16</strain>
    </source>
</reference>
<protein>
    <submittedName>
        <fullName evidence="2">Uncharacterized protein</fullName>
    </submittedName>
</protein>
<organism evidence="2">
    <name type="scientific">Sinorhizobium medicae</name>
    <dbReference type="NCBI Taxonomy" id="110321"/>
    <lineage>
        <taxon>Bacteria</taxon>
        <taxon>Pseudomonadati</taxon>
        <taxon>Pseudomonadota</taxon>
        <taxon>Alphaproteobacteria</taxon>
        <taxon>Hyphomicrobiales</taxon>
        <taxon>Rhizobiaceae</taxon>
        <taxon>Sinorhizobium/Ensifer group</taxon>
        <taxon>Sinorhizobium</taxon>
    </lineage>
</organism>
<proteinExistence type="predicted"/>